<dbReference type="InterPro" id="IPR004258">
    <property type="entry name" value="DBL"/>
</dbReference>
<proteinExistence type="predicted"/>
<evidence type="ECO:0000313" key="9">
    <source>
        <dbReference type="EMBL" id="ETW33277.1"/>
    </source>
</evidence>
<evidence type="ECO:0000256" key="1">
    <source>
        <dbReference type="SAM" id="MobiDB-lite"/>
    </source>
</evidence>
<reference evidence="9 10" key="1">
    <citation type="submission" date="2013-02" db="EMBL/GenBank/DDBJ databases">
        <title>The Genome Annotation of Plasmodium falciparum Tanzania (2000708).</title>
        <authorList>
            <consortium name="The Broad Institute Genome Sequencing Platform"/>
            <consortium name="The Broad Institute Genome Sequencing Center for Infectious Disease"/>
            <person name="Neafsey D."/>
            <person name="Hoffman S."/>
            <person name="Volkman S."/>
            <person name="Rosenthal P."/>
            <person name="Walker B."/>
            <person name="Young S.K."/>
            <person name="Zeng Q."/>
            <person name="Gargeya S."/>
            <person name="Fitzgerald M."/>
            <person name="Haas B."/>
            <person name="Abouelleil A."/>
            <person name="Allen A.W."/>
            <person name="Alvarado L."/>
            <person name="Arachchi H.M."/>
            <person name="Berlin A.M."/>
            <person name="Chapman S.B."/>
            <person name="Gainer-Dewar J."/>
            <person name="Goldberg J."/>
            <person name="Griggs A."/>
            <person name="Gujja S."/>
            <person name="Hansen M."/>
            <person name="Howarth C."/>
            <person name="Imamovic A."/>
            <person name="Ireland A."/>
            <person name="Larimer J."/>
            <person name="McCowan C."/>
            <person name="Murphy C."/>
            <person name="Pearson M."/>
            <person name="Poon T.W."/>
            <person name="Priest M."/>
            <person name="Roberts A."/>
            <person name="Saif S."/>
            <person name="Shea T."/>
            <person name="Sisk P."/>
            <person name="Sykes S."/>
            <person name="Wortman J."/>
            <person name="Nusbaum C."/>
            <person name="Birren B."/>
        </authorList>
    </citation>
    <scope>NUCLEOTIDE SEQUENCE [LARGE SCALE GENOMIC DNA]</scope>
    <source>
        <strain evidence="10">Tanzania (2000708)</strain>
    </source>
</reference>
<dbReference type="InterPro" id="IPR041480">
    <property type="entry name" value="CIDR1_gamma"/>
</dbReference>
<feature type="compositionally biased region" description="Pro residues" evidence="1">
    <location>
        <begin position="1721"/>
        <end position="1730"/>
    </location>
</feature>
<feature type="compositionally biased region" description="Polar residues" evidence="1">
    <location>
        <begin position="1030"/>
        <end position="1039"/>
    </location>
</feature>
<reference evidence="9 10" key="2">
    <citation type="submission" date="2013-02" db="EMBL/GenBank/DDBJ databases">
        <title>The Genome Sequence of Plasmodium falciparum Tanzania (2000708).</title>
        <authorList>
            <consortium name="The Broad Institute Genome Sequencing Platform"/>
            <consortium name="The Broad Institute Genome Sequencing Center for Infectious Disease"/>
            <person name="Neafsey D."/>
            <person name="Cheeseman I."/>
            <person name="Volkman S."/>
            <person name="Adams J."/>
            <person name="Walker B."/>
            <person name="Young S.K."/>
            <person name="Zeng Q."/>
            <person name="Gargeya S."/>
            <person name="Fitzgerald M."/>
            <person name="Haas B."/>
            <person name="Abouelleil A."/>
            <person name="Alvarado L."/>
            <person name="Arachchi H.M."/>
            <person name="Berlin A.M."/>
            <person name="Chapman S.B."/>
            <person name="Dewar J."/>
            <person name="Goldberg J."/>
            <person name="Griggs A."/>
            <person name="Gujja S."/>
            <person name="Hansen M."/>
            <person name="Howarth C."/>
            <person name="Imamovic A."/>
            <person name="Larimer J."/>
            <person name="McCowan C."/>
            <person name="Murphy C."/>
            <person name="Neiman D."/>
            <person name="Pearson M."/>
            <person name="Priest M."/>
            <person name="Roberts A."/>
            <person name="Saif S."/>
            <person name="Shea T."/>
            <person name="Sisk P."/>
            <person name="Sykes S."/>
            <person name="Wortman J."/>
            <person name="Nusbaum C."/>
            <person name="Birren B."/>
        </authorList>
    </citation>
    <scope>NUCLEOTIDE SEQUENCE [LARGE SCALE GENOMIC DNA]</scope>
    <source>
        <strain evidence="10">Tanzania (2000708)</strain>
    </source>
</reference>
<feature type="domain" description="Duffy-binding-like" evidence="3">
    <location>
        <begin position="625"/>
        <end position="780"/>
    </location>
</feature>
<feature type="domain" description="Plasmodium falciparum erythrocyte membrane protein-1 N-terminal segment" evidence="5">
    <location>
        <begin position="19"/>
        <end position="48"/>
    </location>
</feature>
<dbReference type="InterPro" id="IPR049158">
    <property type="entry name" value="PfEMP1_CIDRalpha1_dom"/>
</dbReference>
<dbReference type="Pfam" id="PF15447">
    <property type="entry name" value="NTS"/>
    <property type="match status" value="1"/>
</dbReference>
<feature type="compositionally biased region" description="Acidic residues" evidence="1">
    <location>
        <begin position="1623"/>
        <end position="1640"/>
    </location>
</feature>
<gene>
    <name evidence="9" type="ORF">PFTANZ_06003</name>
</gene>
<evidence type="ECO:0000259" key="3">
    <source>
        <dbReference type="Pfam" id="PF03011"/>
    </source>
</evidence>
<feature type="domain" description="PfEMP1 CIDRalpha1" evidence="7">
    <location>
        <begin position="534"/>
        <end position="581"/>
    </location>
</feature>
<dbReference type="Gene3D" id="1.20.1310.20">
    <property type="entry name" value="Duffy-antigen binding domain"/>
    <property type="match status" value="2"/>
</dbReference>
<dbReference type="InterPro" id="IPR042202">
    <property type="entry name" value="Duffy-ag-bd_sf"/>
</dbReference>
<evidence type="ECO:0000259" key="5">
    <source>
        <dbReference type="Pfam" id="PF15447"/>
    </source>
</evidence>
<dbReference type="FunFam" id="1.20.1310.20:FF:000001">
    <property type="entry name" value="Erythrocyte membrane protein 1, PfEMP1"/>
    <property type="match status" value="1"/>
</dbReference>
<dbReference type="Pfam" id="PF03011">
    <property type="entry name" value="PFEMP"/>
    <property type="match status" value="2"/>
</dbReference>
<evidence type="ECO:0000259" key="4">
    <source>
        <dbReference type="Pfam" id="PF05424"/>
    </source>
</evidence>
<feature type="region of interest" description="Disordered" evidence="1">
    <location>
        <begin position="1657"/>
        <end position="1749"/>
    </location>
</feature>
<feature type="compositionally biased region" description="Basic and acidic residues" evidence="1">
    <location>
        <begin position="775"/>
        <end position="805"/>
    </location>
</feature>
<dbReference type="FunFam" id="1.20.58.830:FF:000003">
    <property type="entry name" value="Erythrocyte membrane protein 1, PfEMP1"/>
    <property type="match status" value="1"/>
</dbReference>
<feature type="compositionally biased region" description="Basic and acidic residues" evidence="1">
    <location>
        <begin position="1667"/>
        <end position="1685"/>
    </location>
</feature>
<dbReference type="Pfam" id="PF21807">
    <property type="entry name" value="PfEMP1_CIDRalpha1_dom"/>
    <property type="match status" value="1"/>
</dbReference>
<dbReference type="GO" id="GO:0046789">
    <property type="term" value="F:host cell surface receptor binding"/>
    <property type="evidence" value="ECO:0007669"/>
    <property type="project" value="InterPro"/>
</dbReference>
<evidence type="ECO:0000259" key="6">
    <source>
        <dbReference type="Pfam" id="PF18562"/>
    </source>
</evidence>
<dbReference type="Gene3D" id="1.20.58.830">
    <property type="match status" value="3"/>
</dbReference>
<keyword evidence="2" id="KW-0472">Membrane</keyword>
<dbReference type="EMBL" id="KI926751">
    <property type="protein sequence ID" value="ETW33277.1"/>
    <property type="molecule type" value="Genomic_DNA"/>
</dbReference>
<dbReference type="InterPro" id="IPR029210">
    <property type="entry name" value="PfEMP1_NTS"/>
</dbReference>
<protein>
    <recommendedName>
        <fullName evidence="11">Erythrocyte membrane protein 1</fullName>
    </recommendedName>
</protein>
<keyword evidence="2" id="KW-0812">Transmembrane</keyword>
<feature type="region of interest" description="Disordered" evidence="1">
    <location>
        <begin position="1025"/>
        <end position="1054"/>
    </location>
</feature>
<accession>A0A024VXW2</accession>
<evidence type="ECO:0000259" key="8">
    <source>
        <dbReference type="Pfam" id="PF22672"/>
    </source>
</evidence>
<dbReference type="InterPro" id="IPR054595">
    <property type="entry name" value="DBL_C"/>
</dbReference>
<name>A0A024VXW2_PLAFA</name>
<dbReference type="FunFam" id="1.20.58.1930:FF:000001">
    <property type="entry name" value="Erythrocyte membrane protein 1, PfEMP1"/>
    <property type="match status" value="1"/>
</dbReference>
<keyword evidence="2" id="KW-1133">Transmembrane helix</keyword>
<feature type="transmembrane region" description="Helical" evidence="2">
    <location>
        <begin position="1748"/>
        <end position="1769"/>
    </location>
</feature>
<feature type="domain" description="Duffy-binding-like" evidence="8">
    <location>
        <begin position="1220"/>
        <end position="1368"/>
    </location>
</feature>
<feature type="domain" description="Duffy-binding-like" evidence="8">
    <location>
        <begin position="312"/>
        <end position="473"/>
    </location>
</feature>
<feature type="non-terminal residue" evidence="9">
    <location>
        <position position="1770"/>
    </location>
</feature>
<feature type="region of interest" description="Disordered" evidence="1">
    <location>
        <begin position="775"/>
        <end position="844"/>
    </location>
</feature>
<evidence type="ECO:0000313" key="10">
    <source>
        <dbReference type="Proteomes" id="UP000030708"/>
    </source>
</evidence>
<evidence type="ECO:0008006" key="11">
    <source>
        <dbReference type="Google" id="ProtNLM"/>
    </source>
</evidence>
<feature type="region of interest" description="Disordered" evidence="1">
    <location>
        <begin position="1609"/>
        <end position="1644"/>
    </location>
</feature>
<feature type="compositionally biased region" description="Low complexity" evidence="1">
    <location>
        <begin position="828"/>
        <end position="844"/>
    </location>
</feature>
<dbReference type="Pfam" id="PF22672">
    <property type="entry name" value="DBL_C"/>
    <property type="match status" value="2"/>
</dbReference>
<dbReference type="SUPFAM" id="SSF140924">
    <property type="entry name" value="Duffy binding domain-like"/>
    <property type="match status" value="4"/>
</dbReference>
<feature type="domain" description="Duffy-binding-like" evidence="3">
    <location>
        <begin position="1478"/>
        <end position="1613"/>
    </location>
</feature>
<feature type="compositionally biased region" description="Low complexity" evidence="1">
    <location>
        <begin position="957"/>
        <end position="974"/>
    </location>
</feature>
<feature type="domain" description="Cysteine-rich interdomain region 1 gamma" evidence="6">
    <location>
        <begin position="1412"/>
        <end position="1462"/>
    </location>
</feature>
<evidence type="ECO:0000259" key="7">
    <source>
        <dbReference type="Pfam" id="PF21807"/>
    </source>
</evidence>
<dbReference type="GO" id="GO:0016020">
    <property type="term" value="C:membrane"/>
    <property type="evidence" value="ECO:0007669"/>
    <property type="project" value="InterPro"/>
</dbReference>
<evidence type="ECO:0000256" key="2">
    <source>
        <dbReference type="SAM" id="Phobius"/>
    </source>
</evidence>
<feature type="region of interest" description="Disordered" evidence="1">
    <location>
        <begin position="878"/>
        <end position="996"/>
    </location>
</feature>
<organism evidence="9 10">
    <name type="scientific">Plasmodium falciparum Tanzania</name>
    <name type="common">2000708</name>
    <dbReference type="NCBI Taxonomy" id="1036725"/>
    <lineage>
        <taxon>Eukaryota</taxon>
        <taxon>Sar</taxon>
        <taxon>Alveolata</taxon>
        <taxon>Apicomplexa</taxon>
        <taxon>Aconoidasida</taxon>
        <taxon>Haemosporida</taxon>
        <taxon>Plasmodiidae</taxon>
        <taxon>Plasmodium</taxon>
        <taxon>Plasmodium (Laverania)</taxon>
    </lineage>
</organism>
<dbReference type="Proteomes" id="UP000030708">
    <property type="component" value="Unassembled WGS sequence"/>
</dbReference>
<dbReference type="Pfam" id="PF05424">
    <property type="entry name" value="Duffy_binding"/>
    <property type="match status" value="2"/>
</dbReference>
<dbReference type="FunFam" id="1.20.58.830:FF:000001">
    <property type="entry name" value="Erythrocyte membrane protein 1, PfEMP1"/>
    <property type="match status" value="1"/>
</dbReference>
<feature type="domain" description="Duffy-antigen binding" evidence="4">
    <location>
        <begin position="916"/>
        <end position="1148"/>
    </location>
</feature>
<dbReference type="InterPro" id="IPR008602">
    <property type="entry name" value="Duffy-antigen-binding"/>
</dbReference>
<feature type="compositionally biased region" description="Basic and acidic residues" evidence="1">
    <location>
        <begin position="1703"/>
        <end position="1716"/>
    </location>
</feature>
<dbReference type="Pfam" id="PF18562">
    <property type="entry name" value="CIDR1_gamma"/>
    <property type="match status" value="1"/>
</dbReference>
<dbReference type="FunFam" id="1.20.58.830:FF:000004">
    <property type="entry name" value="Erythrocyte membrane protein 1, PfEMP1"/>
    <property type="match status" value="1"/>
</dbReference>
<feature type="compositionally biased region" description="Acidic residues" evidence="1">
    <location>
        <begin position="806"/>
        <end position="816"/>
    </location>
</feature>
<feature type="compositionally biased region" description="Basic and acidic residues" evidence="1">
    <location>
        <begin position="929"/>
        <end position="940"/>
    </location>
</feature>
<sequence length="1770" mass="201330">MAQGGSGGGGGNDYSDAKDAKDLLDRIGKDVYDKVKEEAEKRSNGDLKAYVSFASIFGRERPRILDPCNLKSKYTELIKDNRNRYPCGNGSASDKRFSVKQQAEYDNKKMKCSNGGACAPYRRLHLCHHNLETINNTTSTAKHDLLAEVCMAAYYEGDLIKTRHRGHQLTNVGTSSQLCTVLARSFADIGDIIRGRDLYSGNSKEKKKRDELDDKLKKIFGKIHDKLKDSIKSNYNNDTENYYKLREDWWTANRSTVWEALTCDAPDDSKYFRGTCGSGKTATQARDKCRCSDNQVPTYFDYVPQYLRWFEEWAEDFCRKKNKKIKDAKNKCREGQDQSGGERYCDFNGYDCKGTFRGINMYRWDHKCTGCFLSCSHFRTWIDNQKEQFDKQKKIYDKEMQKYTKVASRSSRQRRAARSSGSNSNYDGYEKKFYDILNGRDVGGLDKFLQLLNEENECKGFKEDEGTINFKTVNSGSASGDGDSSNKTFSHTEYCQACPWCGVEKKNENWERKESMDKCPPINLYKPINVKSGTPINFLYSGDEATEIGKKLKKFCDENKNGDNKDASLYQEWTCYHVKQLEKENKENGVDNEDYDNDVQTGGGLCILQKTNGLNVNKQKTFNPFFYYWVVHMLKDSIHWRTEKLDKCINNSNESKACKNNNKCKDNCDCFQRWVKQKKDEWKPIKEHFRKQEGIVQQHGFMTLTHDAVLQTLLKKDLLLEIIQDVHGDTDDIKRIEELLDDDAAAVAAVIFGGEDNTTIDKLLQHEENDAKECLRKQEECKPKTKPTAEDVSRSLKPEEDHGSDSEEEEDEVEDTEATKAEDNNAVEETVAETTTEGSTTTTQNEVNPCEIVKTLFSNTTKFSDACALKYVTGKNYGWKCVPSGKPGEPTSESSSVRGKRSAPESGSNSDKNGSICIPPRRRKLYIQKLHDWASDETTKRSKSSQGGSEEGEGTKASASSSSSDSNSDAQTASDRSDQTTSQPNSHPAPPSHLRDGLRDAFIQSAAIETFFLWHRYKKIKDKEKKEKQAAQNHLVQPETSDDEEQKQLNEGNIPEEFKRQMFYTLGDYRDICIGDEKVIQMLKANGDNNIETINKKIKTILNGDKPSGPPPDQLSEKLKSWWENNAKYIWEGMICALTYKESGEKGKAPEQNEKVRKAFFGDKDKVNPGTTSGKYKEKYEYDEVKLEDENGGTKTDTNNQPLTLKNFVERPPYFRYLEEWGETFCRERTRRLGKIKEECKVEENGRRRLGGTKNPKCSCYGEDCEEIFSKHYNTLPSFDCPKCGKYCRFYRKWIERKGKEFDKQKKAFPKQKDNYVKESINHDKEFCAKLKTNYTGAAAFLKTLGSCKNDSEEGKNIFEDTEKTFGPSPNCKPCSEFKINCQNGNCDTTKGEECKGNKISAEKFDTMGQPTDINMLVSDSSKNEFEGNLEACGSAGIFQGIRKEEWKCRNVCGYVVCKPENFNDGTYAKVYIQIRELIKRWVEYFFDDYNKIKRKISHCINNENGSICTSDCGKKWVEKKRVEWGKITQRLNEQYKRDNQPDYSVKTILEELIPQIPVANAKNYVIKLSKFGNSCGCSAKTNSENNKNEDAIECMLKKLGEKAKECKEKHSGQTCSPAPPETPEDEEEELEPLEEEENPENIVPKICEDVIKAPTEPVVESGCEPENEKKKEKEKEEQEVREASEELPISPEPEQETTSSEGTEHHTEVKPEEKATVPAGTPPSTPAAPPAVDHPQADEPSKPIGDILSSTIPFGIAIALTSIVFLFLK</sequence>
<feature type="domain" description="Duffy-antigen binding" evidence="4">
    <location>
        <begin position="116"/>
        <end position="308"/>
    </location>
</feature>
<dbReference type="Gene3D" id="1.20.58.1930">
    <property type="match status" value="1"/>
</dbReference>